<dbReference type="GO" id="GO:0016682">
    <property type="term" value="F:oxidoreductase activity, acting on diphenols and related substances as donors, oxygen as acceptor"/>
    <property type="evidence" value="ECO:0007669"/>
    <property type="project" value="InterPro"/>
</dbReference>
<evidence type="ECO:0000256" key="15">
    <source>
        <dbReference type="ARBA" id="ARBA00023004"/>
    </source>
</evidence>
<dbReference type="PANTHER" id="PTHR10422">
    <property type="entry name" value="CYTOCHROME C OXIDASE SUBUNIT 1"/>
    <property type="match status" value="1"/>
</dbReference>
<evidence type="ECO:0000256" key="20">
    <source>
        <dbReference type="ARBA" id="ARBA00032190"/>
    </source>
</evidence>
<evidence type="ECO:0000256" key="17">
    <source>
        <dbReference type="ARBA" id="ARBA00023136"/>
    </source>
</evidence>
<comment type="subcellular location">
    <subcellularLocation>
        <location evidence="3">Cell membrane</location>
        <topology evidence="3">Multi-pass membrane protein</topology>
    </subcellularLocation>
</comment>
<keyword evidence="11 25" id="KW-0812">Transmembrane</keyword>
<evidence type="ECO:0000256" key="25">
    <source>
        <dbReference type="RuleBase" id="RU000370"/>
    </source>
</evidence>
<evidence type="ECO:0000256" key="1">
    <source>
        <dbReference type="ARBA" id="ARBA00001970"/>
    </source>
</evidence>
<evidence type="ECO:0000256" key="23">
    <source>
        <dbReference type="ARBA" id="ARBA00034513"/>
    </source>
</evidence>
<feature type="transmembrane region" description="Helical" evidence="26">
    <location>
        <begin position="189"/>
        <end position="210"/>
    </location>
</feature>
<comment type="cofactor">
    <cofactor evidence="1">
        <name>heme b</name>
        <dbReference type="ChEBI" id="CHEBI:60344"/>
    </cofactor>
</comment>
<keyword evidence="15" id="KW-0408">Iron</keyword>
<gene>
    <name evidence="28" type="ORF">BFW38_08160</name>
</gene>
<feature type="domain" description="Cytochrome oxidase subunit I profile" evidence="27">
    <location>
        <begin position="39"/>
        <end position="559"/>
    </location>
</feature>
<dbReference type="NCBIfam" id="TIGR02843">
    <property type="entry name" value="CyoB"/>
    <property type="match status" value="1"/>
</dbReference>
<evidence type="ECO:0000256" key="4">
    <source>
        <dbReference type="ARBA" id="ARBA00009578"/>
    </source>
</evidence>
<evidence type="ECO:0000256" key="24">
    <source>
        <dbReference type="ARBA" id="ARBA00048190"/>
    </source>
</evidence>
<keyword evidence="29" id="KW-1185">Reference proteome</keyword>
<accession>A0A1E2V976</accession>
<dbReference type="GO" id="GO:0022904">
    <property type="term" value="P:respiratory electron transport chain"/>
    <property type="evidence" value="ECO:0007669"/>
    <property type="project" value="TreeGrafter"/>
</dbReference>
<dbReference type="SUPFAM" id="SSF81442">
    <property type="entry name" value="Cytochrome c oxidase subunit I-like"/>
    <property type="match status" value="1"/>
</dbReference>
<dbReference type="GO" id="GO:0020037">
    <property type="term" value="F:heme binding"/>
    <property type="evidence" value="ECO:0007669"/>
    <property type="project" value="InterPro"/>
</dbReference>
<dbReference type="EC" id="7.1.1.3" evidence="5"/>
<dbReference type="PRINTS" id="PR01165">
    <property type="entry name" value="CYCOXIDASEI"/>
</dbReference>
<dbReference type="GO" id="GO:0004129">
    <property type="term" value="F:cytochrome-c oxidase activity"/>
    <property type="evidence" value="ECO:0007669"/>
    <property type="project" value="InterPro"/>
</dbReference>
<dbReference type="GO" id="GO:0015990">
    <property type="term" value="P:electron transport coupled proton transport"/>
    <property type="evidence" value="ECO:0007669"/>
    <property type="project" value="TreeGrafter"/>
</dbReference>
<keyword evidence="10 25" id="KW-0679">Respiratory chain</keyword>
<proteinExistence type="inferred from homology"/>
<organism evidence="28 29">
    <name type="scientific">Terasakiispira papahanaumokuakeensis</name>
    <dbReference type="NCBI Taxonomy" id="197479"/>
    <lineage>
        <taxon>Bacteria</taxon>
        <taxon>Pseudomonadati</taxon>
        <taxon>Pseudomonadota</taxon>
        <taxon>Gammaproteobacteria</taxon>
        <taxon>Oceanospirillales</taxon>
        <taxon>Terasakiispira</taxon>
    </lineage>
</organism>
<evidence type="ECO:0000256" key="2">
    <source>
        <dbReference type="ARBA" id="ARBA00001973"/>
    </source>
</evidence>
<evidence type="ECO:0000256" key="21">
    <source>
        <dbReference type="ARBA" id="ARBA00032435"/>
    </source>
</evidence>
<feature type="transmembrane region" description="Helical" evidence="26">
    <location>
        <begin position="310"/>
        <end position="334"/>
    </location>
</feature>
<feature type="transmembrane region" description="Helical" evidence="26">
    <location>
        <begin position="103"/>
        <end position="126"/>
    </location>
</feature>
<dbReference type="GO" id="GO:0005886">
    <property type="term" value="C:plasma membrane"/>
    <property type="evidence" value="ECO:0007669"/>
    <property type="project" value="UniProtKB-SubCell"/>
</dbReference>
<feature type="transmembrane region" description="Helical" evidence="26">
    <location>
        <begin position="146"/>
        <end position="166"/>
    </location>
</feature>
<dbReference type="RefSeq" id="WP_068997943.1">
    <property type="nucleotide sequence ID" value="NZ_MDTQ01000001.1"/>
</dbReference>
<evidence type="ECO:0000256" key="5">
    <source>
        <dbReference type="ARBA" id="ARBA00012941"/>
    </source>
</evidence>
<dbReference type="OrthoDB" id="9803294at2"/>
<evidence type="ECO:0000256" key="19">
    <source>
        <dbReference type="ARBA" id="ARBA00031883"/>
    </source>
</evidence>
<evidence type="ECO:0000256" key="12">
    <source>
        <dbReference type="ARBA" id="ARBA00022723"/>
    </source>
</evidence>
<keyword evidence="7 25" id="KW-0813">Transport</keyword>
<comment type="subunit">
    <text evidence="23">The cytochrome bo(3) ubiquinol oxidase complex is a heterooctamer of two A chains, two B chains, two C chains and two D chains.</text>
</comment>
<evidence type="ECO:0000256" key="10">
    <source>
        <dbReference type="ARBA" id="ARBA00022660"/>
    </source>
</evidence>
<evidence type="ECO:0000259" key="27">
    <source>
        <dbReference type="PROSITE" id="PS50855"/>
    </source>
</evidence>
<feature type="transmembrane region" description="Helical" evidence="26">
    <location>
        <begin position="59"/>
        <end position="79"/>
    </location>
</feature>
<dbReference type="FunFam" id="1.20.210.10:FF:000002">
    <property type="entry name" value="Cytochrome o ubiquinol oxidase, subunit I"/>
    <property type="match status" value="1"/>
</dbReference>
<keyword evidence="14 26" id="KW-1133">Transmembrane helix</keyword>
<dbReference type="EMBL" id="MDTQ01000001">
    <property type="protein sequence ID" value="ODC03527.1"/>
    <property type="molecule type" value="Genomic_DNA"/>
</dbReference>
<comment type="cofactor">
    <cofactor evidence="22">
        <name>Fe(II)-heme o</name>
        <dbReference type="ChEBI" id="CHEBI:60530"/>
    </cofactor>
</comment>
<feature type="transmembrane region" description="Helical" evidence="26">
    <location>
        <begin position="16"/>
        <end position="38"/>
    </location>
</feature>
<keyword evidence="12" id="KW-0479">Metal-binding</keyword>
<feature type="transmembrane region" description="Helical" evidence="26">
    <location>
        <begin position="275"/>
        <end position="298"/>
    </location>
</feature>
<reference evidence="28 29" key="1">
    <citation type="submission" date="2016-08" db="EMBL/GenBank/DDBJ databases">
        <authorList>
            <person name="Seilhamer J.J."/>
        </authorList>
    </citation>
    <scope>NUCLEOTIDE SEQUENCE [LARGE SCALE GENOMIC DNA]</scope>
    <source>
        <strain evidence="28 29">PH27A</strain>
    </source>
</reference>
<dbReference type="InterPro" id="IPR036927">
    <property type="entry name" value="Cyt_c_oxase-like_su1_sf"/>
</dbReference>
<feature type="transmembrane region" description="Helical" evidence="26">
    <location>
        <begin position="230"/>
        <end position="255"/>
    </location>
</feature>
<dbReference type="InterPro" id="IPR023615">
    <property type="entry name" value="Cyt_c_Oxase_su1_BS"/>
</dbReference>
<dbReference type="Pfam" id="PF00115">
    <property type="entry name" value="COX1"/>
    <property type="match status" value="1"/>
</dbReference>
<evidence type="ECO:0000256" key="18">
    <source>
        <dbReference type="ARBA" id="ARBA00030075"/>
    </source>
</evidence>
<dbReference type="GO" id="GO:0009486">
    <property type="term" value="F:cytochrome bo3 ubiquinol oxidase activity"/>
    <property type="evidence" value="ECO:0007669"/>
    <property type="project" value="UniProtKB-EC"/>
</dbReference>
<dbReference type="Proteomes" id="UP000094291">
    <property type="component" value="Unassembled WGS sequence"/>
</dbReference>
<evidence type="ECO:0000256" key="26">
    <source>
        <dbReference type="SAM" id="Phobius"/>
    </source>
</evidence>
<evidence type="ECO:0000256" key="7">
    <source>
        <dbReference type="ARBA" id="ARBA00022448"/>
    </source>
</evidence>
<sequence length="660" mass="73743">MFGKLSWDSIPYHEPIIMGTVAVIAIVGAIVVGLVTYYRKWGYLWSEWITSVDHKKLGIMYYLVALVMLVRGFADAIMMRSQQALAAGGAEGFLPPHHYDQIFTAHGVIMIFFVATPMIIGLMNLVVPLQIGARDVAFPFLNNLSFWLFVGGVILVNLSLFIGEFAKTGWLSYPPLSGIIKSPDVGVDYWIWSLQLSGIGTTLTGVNFFVTIMKMRTKGMGLFQMPIFTWTALCANVIIIAAFPILTVTIALLTLDRYLGTHFFTMAAGGSQMMYVNLIWAWGHPEVYLLVLPAFGVYSEVVATFSRKPLFGYNAMVWATVAITGLSFVVWLHHFFTMGSGASVNTFFGIMTMIIAIPTGLKIFNWLFTMYRGSIEFSSPILWTLGFIITFSYGGVTGVMLAVPGANFVLHDTLFVVAHFHNVIIGGVVFAMLAGLTYWFPKAFGFKLNEAWGKCSFWCWLVGFFLAFTPLYILSFDGAARRMQSYANTDWQPLMIVAWFGAVLIMLGIVSTVIQMIVSVRDREKNLDVTGDPWDGRTLEWATSSPAPFYNFAKLPEASEIDSFWHDKQKHGANAHLSQGPYEDIHMPKNTVAGPVITLFATIMGFALVWHIWWLVIASGIGVFVSVMARVFNDDVDYYVPAAEVERIEREHQKRVEMQA</sequence>
<dbReference type="CDD" id="cd01662">
    <property type="entry name" value="Ubiquinol_Oxidase_I"/>
    <property type="match status" value="1"/>
</dbReference>
<evidence type="ECO:0000256" key="14">
    <source>
        <dbReference type="ARBA" id="ARBA00022989"/>
    </source>
</evidence>
<keyword evidence="8" id="KW-1003">Cell membrane</keyword>
<dbReference type="InterPro" id="IPR023616">
    <property type="entry name" value="Cyt_c_oxase-like_su1_dom"/>
</dbReference>
<comment type="cofactor">
    <cofactor evidence="2">
        <name>Cu(2+)</name>
        <dbReference type="ChEBI" id="CHEBI:29036"/>
    </cofactor>
</comment>
<keyword evidence="16" id="KW-0186">Copper</keyword>
<evidence type="ECO:0000256" key="22">
    <source>
        <dbReference type="ARBA" id="ARBA00034455"/>
    </source>
</evidence>
<dbReference type="GO" id="GO:0046872">
    <property type="term" value="F:metal ion binding"/>
    <property type="evidence" value="ECO:0007669"/>
    <property type="project" value="UniProtKB-KW"/>
</dbReference>
<feature type="transmembrane region" description="Helical" evidence="26">
    <location>
        <begin position="596"/>
        <end position="629"/>
    </location>
</feature>
<comment type="catalytic activity">
    <reaction evidence="24">
        <text>2 a ubiquinol + O2 + n H(+)(in) = 2 a ubiquinone + 2 H2O + n H(+)(out)</text>
        <dbReference type="Rhea" id="RHEA:30251"/>
        <dbReference type="Rhea" id="RHEA-COMP:9565"/>
        <dbReference type="Rhea" id="RHEA-COMP:9566"/>
        <dbReference type="ChEBI" id="CHEBI:15377"/>
        <dbReference type="ChEBI" id="CHEBI:15378"/>
        <dbReference type="ChEBI" id="CHEBI:15379"/>
        <dbReference type="ChEBI" id="CHEBI:16389"/>
        <dbReference type="ChEBI" id="CHEBI:17976"/>
        <dbReference type="EC" id="7.1.1.3"/>
    </reaction>
</comment>
<feature type="transmembrane region" description="Helical" evidence="26">
    <location>
        <begin position="346"/>
        <end position="368"/>
    </location>
</feature>
<protein>
    <recommendedName>
        <fullName evidence="6">Cytochrome bo(3) ubiquinol oxidase subunit 1</fullName>
        <ecNumber evidence="5">7.1.1.3</ecNumber>
    </recommendedName>
    <alternativeName>
        <fullName evidence="20">Cytochrome o ubiquinol oxidase subunit 1</fullName>
    </alternativeName>
    <alternativeName>
        <fullName evidence="18">Oxidase bo(3) subunit 1</fullName>
    </alternativeName>
    <alternativeName>
        <fullName evidence="21">Ubiquinol oxidase polypeptide I</fullName>
    </alternativeName>
    <alternativeName>
        <fullName evidence="19">Ubiquinol oxidase subunit 1</fullName>
    </alternativeName>
</protein>
<dbReference type="Gene3D" id="1.20.210.10">
    <property type="entry name" value="Cytochrome c oxidase-like, subunit I domain"/>
    <property type="match status" value="1"/>
</dbReference>
<comment type="caution">
    <text evidence="28">The sequence shown here is derived from an EMBL/GenBank/DDBJ whole genome shotgun (WGS) entry which is preliminary data.</text>
</comment>
<dbReference type="InterPro" id="IPR000883">
    <property type="entry name" value="Cyt_C_Oxase_1"/>
</dbReference>
<feature type="transmembrane region" description="Helical" evidence="26">
    <location>
        <begin position="423"/>
        <end position="440"/>
    </location>
</feature>
<dbReference type="AlphaFoldDB" id="A0A1E2V976"/>
<feature type="transmembrane region" description="Helical" evidence="26">
    <location>
        <begin position="494"/>
        <end position="518"/>
    </location>
</feature>
<dbReference type="GO" id="GO:0009060">
    <property type="term" value="P:aerobic respiration"/>
    <property type="evidence" value="ECO:0007669"/>
    <property type="project" value="InterPro"/>
</dbReference>
<evidence type="ECO:0000256" key="13">
    <source>
        <dbReference type="ARBA" id="ARBA00022982"/>
    </source>
</evidence>
<evidence type="ECO:0000313" key="29">
    <source>
        <dbReference type="Proteomes" id="UP000094291"/>
    </source>
</evidence>
<evidence type="ECO:0000313" key="28">
    <source>
        <dbReference type="EMBL" id="ODC03527.1"/>
    </source>
</evidence>
<feature type="transmembrane region" description="Helical" evidence="26">
    <location>
        <begin position="452"/>
        <end position="474"/>
    </location>
</feature>
<dbReference type="PROSITE" id="PS50855">
    <property type="entry name" value="COX1"/>
    <property type="match status" value="1"/>
</dbReference>
<comment type="similarity">
    <text evidence="4 25">Belongs to the heme-copper respiratory oxidase family.</text>
</comment>
<dbReference type="PROSITE" id="PS00077">
    <property type="entry name" value="COX1_CUB"/>
    <property type="match status" value="1"/>
</dbReference>
<keyword evidence="17 26" id="KW-0472">Membrane</keyword>
<name>A0A1E2V976_9GAMM</name>
<evidence type="ECO:0000256" key="9">
    <source>
        <dbReference type="ARBA" id="ARBA00022617"/>
    </source>
</evidence>
<keyword evidence="9 25" id="KW-0349">Heme</keyword>
<dbReference type="STRING" id="197479.BFW38_08160"/>
<evidence type="ECO:0000256" key="8">
    <source>
        <dbReference type="ARBA" id="ARBA00022475"/>
    </source>
</evidence>
<evidence type="ECO:0000256" key="11">
    <source>
        <dbReference type="ARBA" id="ARBA00022692"/>
    </source>
</evidence>
<evidence type="ECO:0000256" key="16">
    <source>
        <dbReference type="ARBA" id="ARBA00023008"/>
    </source>
</evidence>
<keyword evidence="13 25" id="KW-0249">Electron transport</keyword>
<evidence type="ECO:0000256" key="3">
    <source>
        <dbReference type="ARBA" id="ARBA00004651"/>
    </source>
</evidence>
<dbReference type="InterPro" id="IPR014207">
    <property type="entry name" value="Cyt_c_ubiqinol_oxidase_su1"/>
</dbReference>
<evidence type="ECO:0000256" key="6">
    <source>
        <dbReference type="ARBA" id="ARBA00014691"/>
    </source>
</evidence>
<feature type="transmembrane region" description="Helical" evidence="26">
    <location>
        <begin position="380"/>
        <end position="403"/>
    </location>
</feature>
<dbReference type="PANTHER" id="PTHR10422:SF35">
    <property type="entry name" value="CYTOCHROME BO(3) UBIQUINOL OXIDASE SUBUNIT 1"/>
    <property type="match status" value="1"/>
</dbReference>